<dbReference type="RefSeq" id="XP_009044541.1">
    <property type="nucleotide sequence ID" value="XM_009046293.1"/>
</dbReference>
<sequence>MQNITICVVFLVLGSFLFLTAGAQEAQEPVKLVDIYDDLPAGIKTIIDKYDAEKGTINYETFLTELKKVDADYKMLKEKLKLTDELTKETLQTLFEEYKTRVQPAKPMVKLADIYDELPAGIKTIIDKYDAQTTDIDYQAFLGELKKDDADYKMLKEKLKIETISDLTEEKLKTLFEEYKTRVQPAKPMVKLADIYDELPAGIKTIIHKYKAQTTDIDYQAFLGELKKVDADYKMLKEKLKLTDELTKEKLQTLFEEYKKPENSSSRNGVTIVTVVMVSVVSMLVPYLK</sequence>
<dbReference type="Proteomes" id="UP000030746">
    <property type="component" value="Unassembled WGS sequence"/>
</dbReference>
<feature type="chain" id="PRO_5004716998" evidence="2">
    <location>
        <begin position="23"/>
        <end position="289"/>
    </location>
</feature>
<feature type="transmembrane region" description="Helical" evidence="1">
    <location>
        <begin position="269"/>
        <end position="288"/>
    </location>
</feature>
<keyword evidence="1" id="KW-0812">Transmembrane</keyword>
<keyword evidence="2" id="KW-0732">Signal</keyword>
<keyword evidence="1" id="KW-1133">Transmembrane helix</keyword>
<proteinExistence type="predicted"/>
<evidence type="ECO:0000256" key="1">
    <source>
        <dbReference type="SAM" id="Phobius"/>
    </source>
</evidence>
<keyword evidence="1" id="KW-0472">Membrane</keyword>
<evidence type="ECO:0000313" key="4">
    <source>
        <dbReference type="Proteomes" id="UP000030746"/>
    </source>
</evidence>
<organism evidence="3 4">
    <name type="scientific">Lottia gigantea</name>
    <name type="common">Giant owl limpet</name>
    <dbReference type="NCBI Taxonomy" id="225164"/>
    <lineage>
        <taxon>Eukaryota</taxon>
        <taxon>Metazoa</taxon>
        <taxon>Spiralia</taxon>
        <taxon>Lophotrochozoa</taxon>
        <taxon>Mollusca</taxon>
        <taxon>Gastropoda</taxon>
        <taxon>Patellogastropoda</taxon>
        <taxon>Lottioidea</taxon>
        <taxon>Lottiidae</taxon>
        <taxon>Lottia</taxon>
    </lineage>
</organism>
<dbReference type="GeneID" id="20248198"/>
<dbReference type="CTD" id="20248198"/>
<dbReference type="KEGG" id="lgi:LOTGIDRAFT_230068"/>
<protein>
    <submittedName>
        <fullName evidence="3">Uncharacterized protein</fullName>
    </submittedName>
</protein>
<dbReference type="EMBL" id="KB199651">
    <property type="protein sequence ID" value="ESP05032.1"/>
    <property type="molecule type" value="Genomic_DNA"/>
</dbReference>
<reference evidence="3 4" key="1">
    <citation type="journal article" date="2013" name="Nature">
        <title>Insights into bilaterian evolution from three spiralian genomes.</title>
        <authorList>
            <person name="Simakov O."/>
            <person name="Marletaz F."/>
            <person name="Cho S.J."/>
            <person name="Edsinger-Gonzales E."/>
            <person name="Havlak P."/>
            <person name="Hellsten U."/>
            <person name="Kuo D.H."/>
            <person name="Larsson T."/>
            <person name="Lv J."/>
            <person name="Arendt D."/>
            <person name="Savage R."/>
            <person name="Osoegawa K."/>
            <person name="de Jong P."/>
            <person name="Grimwood J."/>
            <person name="Chapman J.A."/>
            <person name="Shapiro H."/>
            <person name="Aerts A."/>
            <person name="Otillar R.P."/>
            <person name="Terry A.Y."/>
            <person name="Boore J.L."/>
            <person name="Grigoriev I.V."/>
            <person name="Lindberg D.R."/>
            <person name="Seaver E.C."/>
            <person name="Weisblat D.A."/>
            <person name="Putnam N.H."/>
            <person name="Rokhsar D.S."/>
        </authorList>
    </citation>
    <scope>NUCLEOTIDE SEQUENCE [LARGE SCALE GENOMIC DNA]</scope>
</reference>
<feature type="signal peptide" evidence="2">
    <location>
        <begin position="1"/>
        <end position="22"/>
    </location>
</feature>
<evidence type="ECO:0000313" key="3">
    <source>
        <dbReference type="EMBL" id="ESP05032.1"/>
    </source>
</evidence>
<dbReference type="AlphaFoldDB" id="V4BGN6"/>
<accession>V4BGN6</accession>
<keyword evidence="4" id="KW-1185">Reference proteome</keyword>
<dbReference type="HOGENOM" id="CLU_964065_0_0_1"/>
<evidence type="ECO:0000256" key="2">
    <source>
        <dbReference type="SAM" id="SignalP"/>
    </source>
</evidence>
<gene>
    <name evidence="3" type="ORF">LOTGIDRAFT_230068</name>
</gene>
<name>V4BGN6_LOTGI</name>